<keyword evidence="3" id="KW-1185">Reference proteome</keyword>
<keyword evidence="1" id="KW-0472">Membrane</keyword>
<dbReference type="EMBL" id="JBBPBN010000022">
    <property type="protein sequence ID" value="KAK9012073.1"/>
    <property type="molecule type" value="Genomic_DNA"/>
</dbReference>
<gene>
    <name evidence="2" type="ORF">V6N11_040143</name>
</gene>
<keyword evidence="1" id="KW-0812">Transmembrane</keyword>
<accession>A0ABR2RGK6</accession>
<reference evidence="2 3" key="1">
    <citation type="journal article" date="2024" name="G3 (Bethesda)">
        <title>Genome assembly of Hibiscus sabdariffa L. provides insights into metabolisms of medicinal natural products.</title>
        <authorList>
            <person name="Kim T."/>
        </authorList>
    </citation>
    <scope>NUCLEOTIDE SEQUENCE [LARGE SCALE GENOMIC DNA]</scope>
    <source>
        <strain evidence="2">TK-2024</strain>
        <tissue evidence="2">Old leaves</tissue>
    </source>
</reference>
<name>A0ABR2RGK6_9ROSI</name>
<comment type="caution">
    <text evidence="2">The sequence shown here is derived from an EMBL/GenBank/DDBJ whole genome shotgun (WGS) entry which is preliminary data.</text>
</comment>
<evidence type="ECO:0000256" key="1">
    <source>
        <dbReference type="SAM" id="Phobius"/>
    </source>
</evidence>
<evidence type="ECO:0000313" key="3">
    <source>
        <dbReference type="Proteomes" id="UP001396334"/>
    </source>
</evidence>
<organism evidence="2 3">
    <name type="scientific">Hibiscus sabdariffa</name>
    <name type="common">roselle</name>
    <dbReference type="NCBI Taxonomy" id="183260"/>
    <lineage>
        <taxon>Eukaryota</taxon>
        <taxon>Viridiplantae</taxon>
        <taxon>Streptophyta</taxon>
        <taxon>Embryophyta</taxon>
        <taxon>Tracheophyta</taxon>
        <taxon>Spermatophyta</taxon>
        <taxon>Magnoliopsida</taxon>
        <taxon>eudicotyledons</taxon>
        <taxon>Gunneridae</taxon>
        <taxon>Pentapetalae</taxon>
        <taxon>rosids</taxon>
        <taxon>malvids</taxon>
        <taxon>Malvales</taxon>
        <taxon>Malvaceae</taxon>
        <taxon>Malvoideae</taxon>
        <taxon>Hibiscus</taxon>
    </lineage>
</organism>
<sequence length="122" mass="13573">MEVKHFKVSHFAAFSVAPAPKPTQVWRMKMSVESVHCVSSVSAVGQSSSFLVDESSAKGDLVAGDLATELLQFLSLRILELGLMDVMLQLELELLREIFLAVKLVWLMVMVVLGLLMYLVMF</sequence>
<proteinExistence type="predicted"/>
<feature type="transmembrane region" description="Helical" evidence="1">
    <location>
        <begin position="98"/>
        <end position="121"/>
    </location>
</feature>
<keyword evidence="1" id="KW-1133">Transmembrane helix</keyword>
<dbReference type="Proteomes" id="UP001396334">
    <property type="component" value="Unassembled WGS sequence"/>
</dbReference>
<evidence type="ECO:0000313" key="2">
    <source>
        <dbReference type="EMBL" id="KAK9012073.1"/>
    </source>
</evidence>
<protein>
    <submittedName>
        <fullName evidence="2">Uncharacterized protein</fullName>
    </submittedName>
</protein>